<protein>
    <submittedName>
        <fullName evidence="9">NAD-dependent DNA ligase</fullName>
    </submittedName>
</protein>
<dbReference type="GO" id="GO:0005524">
    <property type="term" value="F:ATP binding"/>
    <property type="evidence" value="ECO:0007669"/>
    <property type="project" value="UniProtKB-KW"/>
</dbReference>
<evidence type="ECO:0000256" key="3">
    <source>
        <dbReference type="ARBA" id="ARBA00022806"/>
    </source>
</evidence>
<dbReference type="InterPro" id="IPR000330">
    <property type="entry name" value="SNF2_N"/>
</dbReference>
<feature type="region of interest" description="Disordered" evidence="7">
    <location>
        <begin position="674"/>
        <end position="754"/>
    </location>
</feature>
<dbReference type="SUPFAM" id="SSF57850">
    <property type="entry name" value="RING/U-box"/>
    <property type="match status" value="1"/>
</dbReference>
<dbReference type="GO" id="GO:0004386">
    <property type="term" value="F:helicase activity"/>
    <property type="evidence" value="ECO:0007669"/>
    <property type="project" value="UniProtKB-KW"/>
</dbReference>
<evidence type="ECO:0000256" key="6">
    <source>
        <dbReference type="SAM" id="Coils"/>
    </source>
</evidence>
<dbReference type="PROSITE" id="PS50089">
    <property type="entry name" value="ZF_RING_2"/>
    <property type="match status" value="1"/>
</dbReference>
<keyword evidence="4" id="KW-0067">ATP-binding</keyword>
<dbReference type="GO" id="GO:0008270">
    <property type="term" value="F:zinc ion binding"/>
    <property type="evidence" value="ECO:0007669"/>
    <property type="project" value="UniProtKB-KW"/>
</dbReference>
<dbReference type="Pfam" id="PF00176">
    <property type="entry name" value="SNF2-rel_dom"/>
    <property type="match status" value="1"/>
</dbReference>
<accession>A0A6N1NXB3</accession>
<feature type="compositionally biased region" description="Basic residues" evidence="7">
    <location>
        <begin position="696"/>
        <end position="709"/>
    </location>
</feature>
<dbReference type="SMART" id="SM00490">
    <property type="entry name" value="HELICc"/>
    <property type="match status" value="1"/>
</dbReference>
<dbReference type="Gene3D" id="3.30.40.10">
    <property type="entry name" value="Zinc/RING finger domain, C3HC4 (zinc finger)"/>
    <property type="match status" value="1"/>
</dbReference>
<feature type="compositionally biased region" description="Basic residues" evidence="7">
    <location>
        <begin position="810"/>
        <end position="826"/>
    </location>
</feature>
<keyword evidence="1" id="KW-0547">Nucleotide-binding</keyword>
<evidence type="ECO:0000256" key="4">
    <source>
        <dbReference type="ARBA" id="ARBA00022840"/>
    </source>
</evidence>
<sequence>MSFYDLDENSPTIKHPKGLKIKLRPHQLTSIAAMRELEKQGSIVIDKPDIASGLYTTVRFILKDIEEFTGSTFVVETNSAILADKVGSGKTYMVIGLILNTPVPAVHDRFIIGTDHFSIKMMSIKESEAVNLIVVPHNLANQWADFMEQSTLEYLKLNTISDFDIFFDIDYVTKQETVANCPLVIYNVSRKKDIPDKKIKKKGGSKTNKTKLKKGTIIYERKMLNPKKVTDILATKKVFILNVNRYKFFKQIFRSTKWARVIIDEMDSASIPNMFDEFGNFNWFLTATPTSIFYKSCRRYVNKIFSNHQHLLKYFIVKNKDEYVDTSVVLPKPYVYVINTLLHRVVSAIQDLIPQDVMQLINAGNMKEAVSKLNCNIDTEENIIKILTDKINTELHNLTKELEYVESIIPADQDAHEKRIKNLEIEIQRCKTKLETVKERVASINEECCFICADAFDTPTIVNCCKSVYCLKCLLPALKMGGNKCPYCRQTIKNNKEYHIISSKPDKKKKVVEKKKIMKGFDEMDKADVLESILLYISKNDPSPKILIFSDYSQTFDKIVKNISKANLQYALLSGIPSHITNVINEFQQGITNILMLDSQHYGSGLNLQDANYLILYHRMTPELETQVIGRAQRFGRKTPLKIIYLVNDSENKTTKLTNNPYNLQAADELWMVTDPPQQNGDLLIDDDDNDDKPKEKKTKKHNKNTKNNKKTDFSDVDENQDEDEDETNTVTTKKKTKNIKKDKKNTKVDETEELSDIEEVTVKKTKRATKTQNKSNKNTTKKTKKIFKDTSDDDDIITIDEDIEENTHTKKTSNKKKKTRKYVDV</sequence>
<evidence type="ECO:0000313" key="9">
    <source>
        <dbReference type="EMBL" id="QKU34842.1"/>
    </source>
</evidence>
<dbReference type="GO" id="GO:0016787">
    <property type="term" value="F:hydrolase activity"/>
    <property type="evidence" value="ECO:0007669"/>
    <property type="project" value="UniProtKB-KW"/>
</dbReference>
<feature type="region of interest" description="Disordered" evidence="7">
    <location>
        <begin position="804"/>
        <end position="826"/>
    </location>
</feature>
<keyword evidence="6" id="KW-0175">Coiled coil</keyword>
<evidence type="ECO:0000256" key="5">
    <source>
        <dbReference type="PROSITE-ProRule" id="PRU00175"/>
    </source>
</evidence>
<name>A0A6N1NXB3_9VIRU</name>
<keyword evidence="9" id="KW-0436">Ligase</keyword>
<feature type="compositionally biased region" description="Basic residues" evidence="7">
    <location>
        <begin position="733"/>
        <end position="745"/>
    </location>
</feature>
<feature type="compositionally biased region" description="Acidic residues" evidence="7">
    <location>
        <begin position="715"/>
        <end position="728"/>
    </location>
</feature>
<keyword evidence="5" id="KW-0862">Zinc</keyword>
<dbReference type="RefSeq" id="YP_010781494.1">
    <property type="nucleotide sequence ID" value="NC_075039.1"/>
</dbReference>
<dbReference type="PANTHER" id="PTHR45626">
    <property type="entry name" value="TRANSCRIPTION TERMINATION FACTOR 2-RELATED"/>
    <property type="match status" value="1"/>
</dbReference>
<evidence type="ECO:0000256" key="2">
    <source>
        <dbReference type="ARBA" id="ARBA00022801"/>
    </source>
</evidence>
<dbReference type="InterPro" id="IPR001841">
    <property type="entry name" value="Znf_RING"/>
</dbReference>
<dbReference type="GO" id="GO:0016874">
    <property type="term" value="F:ligase activity"/>
    <property type="evidence" value="ECO:0007669"/>
    <property type="project" value="UniProtKB-KW"/>
</dbReference>
<keyword evidence="5" id="KW-0863">Zinc-finger</keyword>
<reference evidence="9" key="2">
    <citation type="journal article" date="2018" name="Nat. Commun.">
        <title>Tailed giant Tupanvirus possesses the most complete translational apparatus of the known virosphere.</title>
        <authorList>
            <person name="Abrahao J."/>
            <person name="Silva L."/>
            <person name="Silva L.S."/>
            <person name="Khalil J.Y.B."/>
            <person name="Rodrigues R."/>
            <person name="Arantes T."/>
            <person name="Assis F."/>
            <person name="Boratto P."/>
            <person name="Andrade M."/>
            <person name="Kroon E.G."/>
            <person name="Ribeiro B."/>
            <person name="Bergier I."/>
            <person name="Seligmann H."/>
            <person name="Ghigo E."/>
            <person name="Colson P."/>
            <person name="Levasseur A."/>
            <person name="Kroemer G."/>
            <person name="Raoult D."/>
            <person name="La Scola B."/>
        </authorList>
    </citation>
    <scope>NUCLEOTIDE SEQUENCE [LARGE SCALE GENOMIC DNA]</scope>
    <source>
        <strain evidence="9">Soda lake</strain>
    </source>
</reference>
<feature type="domain" description="RING-type" evidence="8">
    <location>
        <begin position="449"/>
        <end position="489"/>
    </location>
</feature>
<feature type="region of interest" description="Disordered" evidence="7">
    <location>
        <begin position="767"/>
        <end position="787"/>
    </location>
</feature>
<keyword evidence="5" id="KW-0479">Metal-binding</keyword>
<evidence type="ECO:0000256" key="7">
    <source>
        <dbReference type="SAM" id="MobiDB-lite"/>
    </source>
</evidence>
<dbReference type="Pfam" id="PF00271">
    <property type="entry name" value="Helicase_C"/>
    <property type="match status" value="1"/>
</dbReference>
<dbReference type="InterPro" id="IPR027417">
    <property type="entry name" value="P-loop_NTPase"/>
</dbReference>
<dbReference type="InterPro" id="IPR050628">
    <property type="entry name" value="SNF2_RAD54_helicase_TF"/>
</dbReference>
<dbReference type="GO" id="GO:0008094">
    <property type="term" value="F:ATP-dependent activity, acting on DNA"/>
    <property type="evidence" value="ECO:0007669"/>
    <property type="project" value="TreeGrafter"/>
</dbReference>
<reference evidence="9" key="1">
    <citation type="submission" date="2017-01" db="EMBL/GenBank/DDBJ databases">
        <authorList>
            <person name="Assis F.L."/>
            <person name="Abrahao J.S."/>
            <person name="Silva L."/>
            <person name="Khalil J.B."/>
            <person name="Rodrigues R."/>
            <person name="Silva L.S."/>
            <person name="Arantes T."/>
            <person name="Boratto P."/>
            <person name="Andrade M."/>
            <person name="Kroon E.G."/>
            <person name="Ribeiro B."/>
            <person name="Bergier I."/>
            <person name="Seligmann H."/>
            <person name="Ghigo E."/>
            <person name="Colson P."/>
            <person name="Levasseur A."/>
            <person name="Raoult D."/>
            <person name="Scola B.L."/>
        </authorList>
    </citation>
    <scope>NUCLEOTIDE SEQUENCE</scope>
    <source>
        <strain evidence="9">Soda lake</strain>
    </source>
</reference>
<evidence type="ECO:0000256" key="1">
    <source>
        <dbReference type="ARBA" id="ARBA00022741"/>
    </source>
</evidence>
<organism evidence="9">
    <name type="scientific">Tupanvirus soda lake</name>
    <dbReference type="NCBI Taxonomy" id="2126985"/>
    <lineage>
        <taxon>Viruses</taxon>
        <taxon>Varidnaviria</taxon>
        <taxon>Bamfordvirae</taxon>
        <taxon>Nucleocytoviricota</taxon>
        <taxon>Megaviricetes</taxon>
        <taxon>Imitervirales</taxon>
        <taxon>Mimiviridae</taxon>
        <taxon>Megamimivirinae</taxon>
        <taxon>Tupanvirus</taxon>
        <taxon>Tupanvirus salinum</taxon>
    </lineage>
</organism>
<dbReference type="GeneID" id="80518258"/>
<evidence type="ECO:0000259" key="8">
    <source>
        <dbReference type="PROSITE" id="PS50089"/>
    </source>
</evidence>
<feature type="coiled-coil region" evidence="6">
    <location>
        <begin position="413"/>
        <end position="447"/>
    </location>
</feature>
<dbReference type="InterPro" id="IPR013083">
    <property type="entry name" value="Znf_RING/FYVE/PHD"/>
</dbReference>
<dbReference type="KEGG" id="vg:80518258"/>
<dbReference type="SUPFAM" id="SSF52540">
    <property type="entry name" value="P-loop containing nucleoside triphosphate hydrolases"/>
    <property type="match status" value="2"/>
</dbReference>
<dbReference type="InterPro" id="IPR001650">
    <property type="entry name" value="Helicase_C-like"/>
</dbReference>
<dbReference type="EMBL" id="KY523104">
    <property type="protein sequence ID" value="QKU34842.1"/>
    <property type="molecule type" value="Genomic_DNA"/>
</dbReference>
<keyword evidence="2" id="KW-0378">Hydrolase</keyword>
<dbReference type="Gene3D" id="3.40.50.300">
    <property type="entry name" value="P-loop containing nucleotide triphosphate hydrolases"/>
    <property type="match status" value="2"/>
</dbReference>
<keyword evidence="3" id="KW-0347">Helicase</keyword>
<proteinExistence type="predicted"/>
<dbReference type="GO" id="GO:0006281">
    <property type="term" value="P:DNA repair"/>
    <property type="evidence" value="ECO:0007669"/>
    <property type="project" value="TreeGrafter"/>
</dbReference>